<dbReference type="Gene3D" id="3.40.50.1360">
    <property type="match status" value="1"/>
</dbReference>
<dbReference type="PANTHER" id="PTHR42892:SF1">
    <property type="entry name" value="GLUCOSAMINE-6-PHOSPHATE ISOMERASE"/>
    <property type="match status" value="1"/>
</dbReference>
<organism evidence="1">
    <name type="scientific">bioreactor metagenome</name>
    <dbReference type="NCBI Taxonomy" id="1076179"/>
    <lineage>
        <taxon>unclassified sequences</taxon>
        <taxon>metagenomes</taxon>
        <taxon>ecological metagenomes</taxon>
    </lineage>
</organism>
<gene>
    <name evidence="1" type="primary">nagB_48</name>
    <name evidence="1" type="ORF">SDC9_129015</name>
</gene>
<dbReference type="AlphaFoldDB" id="A0A645CYG6"/>
<dbReference type="EMBL" id="VSSQ01031170">
    <property type="protein sequence ID" value="MPM81957.1"/>
    <property type="molecule type" value="Genomic_DNA"/>
</dbReference>
<keyword evidence="1" id="KW-0378">Hydrolase</keyword>
<protein>
    <submittedName>
        <fullName evidence="1">Glucosamine-6-phosphate deaminase 1</fullName>
        <ecNumber evidence="1">3.5.99.6</ecNumber>
    </submittedName>
</protein>
<dbReference type="EC" id="3.5.99.6" evidence="1"/>
<evidence type="ECO:0000313" key="1">
    <source>
        <dbReference type="EMBL" id="MPM81957.1"/>
    </source>
</evidence>
<proteinExistence type="predicted"/>
<comment type="caution">
    <text evidence="1">The sequence shown here is derived from an EMBL/GenBank/DDBJ whole genome shotgun (WGS) entry which is preliminary data.</text>
</comment>
<dbReference type="PANTHER" id="PTHR42892">
    <property type="entry name" value="GLUCOSAMINE-6-PHOSPHATE DEAMINASE-LIKE PROTEIN BT_0258-RELATED"/>
    <property type="match status" value="1"/>
</dbReference>
<dbReference type="SUPFAM" id="SSF100950">
    <property type="entry name" value="NagB/RpiA/CoA transferase-like"/>
    <property type="match status" value="1"/>
</dbReference>
<dbReference type="InterPro" id="IPR037171">
    <property type="entry name" value="NagB/RpiA_transferase-like"/>
</dbReference>
<sequence>MGIKSIIQAKKILLVASGDEKAAVLERALFGPVTPAVPASILQLHADVTVVADRTAMSVIRARGR</sequence>
<name>A0A645CYG6_9ZZZZ</name>
<reference evidence="1" key="1">
    <citation type="submission" date="2019-08" db="EMBL/GenBank/DDBJ databases">
        <authorList>
            <person name="Kucharzyk K."/>
            <person name="Murdoch R.W."/>
            <person name="Higgins S."/>
            <person name="Loffler F."/>
        </authorList>
    </citation>
    <scope>NUCLEOTIDE SEQUENCE</scope>
</reference>
<dbReference type="GO" id="GO:0004342">
    <property type="term" value="F:glucosamine-6-phosphate deaminase activity"/>
    <property type="evidence" value="ECO:0007669"/>
    <property type="project" value="UniProtKB-EC"/>
</dbReference>
<dbReference type="InterPro" id="IPR052960">
    <property type="entry name" value="GlcN6P_deaminase-like"/>
</dbReference>
<accession>A0A645CYG6</accession>